<dbReference type="SUPFAM" id="SSF56601">
    <property type="entry name" value="beta-lactamase/transpeptidase-like"/>
    <property type="match status" value="1"/>
</dbReference>
<evidence type="ECO:0000256" key="9">
    <source>
        <dbReference type="ARBA" id="ARBA00022960"/>
    </source>
</evidence>
<evidence type="ECO:0000256" key="15">
    <source>
        <dbReference type="ARBA" id="ARBA00023316"/>
    </source>
</evidence>
<comment type="catalytic activity">
    <reaction evidence="16">
        <text>Preferential cleavage: (Ac)2-L-Lys-D-Ala-|-D-Ala. Also transpeptidation of peptidyl-alanyl moieties that are N-acyl substituents of D-alanine.</text>
        <dbReference type="EC" id="3.4.16.4"/>
    </reaction>
</comment>
<gene>
    <name evidence="16" type="primary">ftsI</name>
    <name evidence="19" type="ORF">F3N42_14370</name>
</gene>
<dbReference type="GO" id="GO:0043093">
    <property type="term" value="P:FtsZ-dependent cytokinesis"/>
    <property type="evidence" value="ECO:0007669"/>
    <property type="project" value="UniProtKB-UniRule"/>
</dbReference>
<comment type="similarity">
    <text evidence="16">Belongs to the transpeptidase family. FtsI subfamily.</text>
</comment>
<keyword evidence="6 16" id="KW-0645">Protease</keyword>
<evidence type="ECO:0000256" key="5">
    <source>
        <dbReference type="ARBA" id="ARBA00022645"/>
    </source>
</evidence>
<dbReference type="GO" id="GO:0005886">
    <property type="term" value="C:plasma membrane"/>
    <property type="evidence" value="ECO:0007669"/>
    <property type="project" value="UniProtKB-UniRule"/>
</dbReference>
<dbReference type="Pfam" id="PF03717">
    <property type="entry name" value="PBP_dimer"/>
    <property type="match status" value="1"/>
</dbReference>
<evidence type="ECO:0000259" key="18">
    <source>
        <dbReference type="Pfam" id="PF03717"/>
    </source>
</evidence>
<dbReference type="Gene3D" id="3.40.710.10">
    <property type="entry name" value="DD-peptidase/beta-lactamase superfamily"/>
    <property type="match status" value="1"/>
</dbReference>
<evidence type="ECO:0000256" key="1">
    <source>
        <dbReference type="ARBA" id="ARBA00004370"/>
    </source>
</evidence>
<dbReference type="InterPro" id="IPR036138">
    <property type="entry name" value="PBP_dimer_sf"/>
</dbReference>
<keyword evidence="15 16" id="KW-0961">Cell wall biogenesis/degradation</keyword>
<dbReference type="PANTHER" id="PTHR30627">
    <property type="entry name" value="PEPTIDOGLYCAN D,D-TRANSPEPTIDASE"/>
    <property type="match status" value="1"/>
</dbReference>
<dbReference type="RefSeq" id="WP_150865282.1">
    <property type="nucleotide sequence ID" value="NZ_VYXP01000012.1"/>
</dbReference>
<feature type="domain" description="Penicillin-binding protein transpeptidase" evidence="17">
    <location>
        <begin position="246"/>
        <end position="539"/>
    </location>
</feature>
<dbReference type="GO" id="GO:0071555">
    <property type="term" value="P:cell wall organization"/>
    <property type="evidence" value="ECO:0007669"/>
    <property type="project" value="UniProtKB-KW"/>
</dbReference>
<evidence type="ECO:0000256" key="13">
    <source>
        <dbReference type="ARBA" id="ARBA00023210"/>
    </source>
</evidence>
<keyword evidence="9 16" id="KW-0133">Cell shape</keyword>
<comment type="pathway">
    <text evidence="16">Cell wall biogenesis; peptidoglycan biosynthesis.</text>
</comment>
<protein>
    <recommendedName>
        <fullName evidence="16">Peptidoglycan D,D-transpeptidase FtsI</fullName>
        <ecNumber evidence="16">3.4.16.4</ecNumber>
    </recommendedName>
    <alternativeName>
        <fullName evidence="16">Penicillin-binding protein 3</fullName>
        <shortName evidence="16">PBP-3</shortName>
    </alternativeName>
</protein>
<dbReference type="HAMAP" id="MF_02080">
    <property type="entry name" value="FtsI_transpept"/>
    <property type="match status" value="1"/>
</dbReference>
<dbReference type="GO" id="GO:0008360">
    <property type="term" value="P:regulation of cell shape"/>
    <property type="evidence" value="ECO:0007669"/>
    <property type="project" value="UniProtKB-KW"/>
</dbReference>
<keyword evidence="12 16" id="KW-0472">Membrane</keyword>
<dbReference type="SUPFAM" id="SSF56519">
    <property type="entry name" value="Penicillin binding protein dimerisation domain"/>
    <property type="match status" value="1"/>
</dbReference>
<dbReference type="Gene3D" id="3.90.1310.10">
    <property type="entry name" value="Penicillin-binding protein 2a (Domain 2)"/>
    <property type="match status" value="1"/>
</dbReference>
<dbReference type="PANTHER" id="PTHR30627:SF1">
    <property type="entry name" value="PEPTIDOGLYCAN D,D-TRANSPEPTIDASE FTSI"/>
    <property type="match status" value="1"/>
</dbReference>
<evidence type="ECO:0000256" key="8">
    <source>
        <dbReference type="ARBA" id="ARBA00022801"/>
    </source>
</evidence>
<keyword evidence="2 16" id="KW-1003">Cell membrane</keyword>
<comment type="caution">
    <text evidence="19">The sequence shown here is derived from an EMBL/GenBank/DDBJ whole genome shotgun (WGS) entry which is preliminary data.</text>
</comment>
<dbReference type="GO" id="GO:0000917">
    <property type="term" value="P:division septum assembly"/>
    <property type="evidence" value="ECO:0007669"/>
    <property type="project" value="UniProtKB-KW"/>
</dbReference>
<feature type="domain" description="Penicillin-binding protein dimerisation" evidence="18">
    <location>
        <begin position="58"/>
        <end position="206"/>
    </location>
</feature>
<name>A0A5N0T4D9_9GAMM</name>
<dbReference type="AlphaFoldDB" id="A0A5N0T4D9"/>
<dbReference type="GO" id="GO:0008955">
    <property type="term" value="F:peptidoglycan glycosyltransferase activity"/>
    <property type="evidence" value="ECO:0007669"/>
    <property type="project" value="InterPro"/>
</dbReference>
<dbReference type="InterPro" id="IPR037532">
    <property type="entry name" value="FtsI_transpept"/>
</dbReference>
<dbReference type="EC" id="3.4.16.4" evidence="16"/>
<evidence type="ECO:0000256" key="10">
    <source>
        <dbReference type="ARBA" id="ARBA00022984"/>
    </source>
</evidence>
<dbReference type="InterPro" id="IPR005311">
    <property type="entry name" value="PBP_dimer"/>
</dbReference>
<evidence type="ECO:0000256" key="14">
    <source>
        <dbReference type="ARBA" id="ARBA00023306"/>
    </source>
</evidence>
<keyword evidence="3 16" id="KW-0997">Cell inner membrane</keyword>
<reference evidence="19 20" key="1">
    <citation type="submission" date="2019-09" db="EMBL/GenBank/DDBJ databases">
        <title>Wenzhouxiangella sp. Genome sequencing and assembly.</title>
        <authorList>
            <person name="Zhang R."/>
        </authorList>
    </citation>
    <scope>NUCLEOTIDE SEQUENCE [LARGE SCALE GENOMIC DNA]</scope>
    <source>
        <strain evidence="19 20">W260</strain>
    </source>
</reference>
<dbReference type="InterPro" id="IPR050515">
    <property type="entry name" value="Beta-lactam/transpept"/>
</dbReference>
<evidence type="ECO:0000256" key="7">
    <source>
        <dbReference type="ARBA" id="ARBA00022692"/>
    </source>
</evidence>
<evidence type="ECO:0000256" key="6">
    <source>
        <dbReference type="ARBA" id="ARBA00022670"/>
    </source>
</evidence>
<proteinExistence type="inferred from homology"/>
<dbReference type="GO" id="GO:0009002">
    <property type="term" value="F:serine-type D-Ala-D-Ala carboxypeptidase activity"/>
    <property type="evidence" value="ECO:0007669"/>
    <property type="project" value="UniProtKB-UniRule"/>
</dbReference>
<dbReference type="Pfam" id="PF00905">
    <property type="entry name" value="Transpeptidase"/>
    <property type="match status" value="1"/>
</dbReference>
<dbReference type="UniPathway" id="UPA00219"/>
<evidence type="ECO:0000256" key="2">
    <source>
        <dbReference type="ARBA" id="ARBA00022475"/>
    </source>
</evidence>
<comment type="subcellular location">
    <subcellularLocation>
        <location evidence="1">Membrane</location>
    </subcellularLocation>
</comment>
<dbReference type="GO" id="GO:0008658">
    <property type="term" value="F:penicillin binding"/>
    <property type="evidence" value="ECO:0007669"/>
    <property type="project" value="InterPro"/>
</dbReference>
<evidence type="ECO:0000256" key="11">
    <source>
        <dbReference type="ARBA" id="ARBA00022989"/>
    </source>
</evidence>
<evidence type="ECO:0000256" key="4">
    <source>
        <dbReference type="ARBA" id="ARBA00022618"/>
    </source>
</evidence>
<dbReference type="InterPro" id="IPR012338">
    <property type="entry name" value="Beta-lactam/transpept-like"/>
</dbReference>
<keyword evidence="7 16" id="KW-0812">Transmembrane</keyword>
<keyword evidence="4 16" id="KW-0132">Cell division</keyword>
<evidence type="ECO:0000259" key="17">
    <source>
        <dbReference type="Pfam" id="PF00905"/>
    </source>
</evidence>
<keyword evidence="5 16" id="KW-0121">Carboxypeptidase</keyword>
<feature type="active site" description="Acyl-ester intermediate" evidence="16">
    <location>
        <position position="292"/>
    </location>
</feature>
<evidence type="ECO:0000256" key="3">
    <source>
        <dbReference type="ARBA" id="ARBA00022519"/>
    </source>
</evidence>
<evidence type="ECO:0000256" key="16">
    <source>
        <dbReference type="HAMAP-Rule" id="MF_02080"/>
    </source>
</evidence>
<organism evidence="19 20">
    <name type="scientific">Marinihelvus fidelis</name>
    <dbReference type="NCBI Taxonomy" id="2613842"/>
    <lineage>
        <taxon>Bacteria</taxon>
        <taxon>Pseudomonadati</taxon>
        <taxon>Pseudomonadota</taxon>
        <taxon>Gammaproteobacteria</taxon>
        <taxon>Chromatiales</taxon>
        <taxon>Wenzhouxiangellaceae</taxon>
        <taxon>Marinihelvus</taxon>
    </lineage>
</organism>
<comment type="function">
    <text evidence="16">Catalyzes cross-linking of the peptidoglycan cell wall at the division septum.</text>
</comment>
<evidence type="ECO:0000313" key="20">
    <source>
        <dbReference type="Proteomes" id="UP000325372"/>
    </source>
</evidence>
<keyword evidence="20" id="KW-1185">Reference proteome</keyword>
<evidence type="ECO:0000313" key="19">
    <source>
        <dbReference type="EMBL" id="KAA9129721.1"/>
    </source>
</evidence>
<keyword evidence="11 16" id="KW-1133">Transmembrane helix</keyword>
<dbReference type="Gene3D" id="3.30.450.330">
    <property type="match status" value="1"/>
</dbReference>
<keyword evidence="10 16" id="KW-0573">Peptidoglycan synthesis</keyword>
<keyword evidence="8 16" id="KW-0378">Hydrolase</keyword>
<keyword evidence="14 16" id="KW-0131">Cell cycle</keyword>
<dbReference type="EMBL" id="VYXP01000012">
    <property type="protein sequence ID" value="KAA9129721.1"/>
    <property type="molecule type" value="Genomic_DNA"/>
</dbReference>
<dbReference type="Proteomes" id="UP000325372">
    <property type="component" value="Unassembled WGS sequence"/>
</dbReference>
<dbReference type="GO" id="GO:0006508">
    <property type="term" value="P:proteolysis"/>
    <property type="evidence" value="ECO:0007669"/>
    <property type="project" value="UniProtKB-KW"/>
</dbReference>
<dbReference type="InterPro" id="IPR001460">
    <property type="entry name" value="PCN-bd_Tpept"/>
</dbReference>
<dbReference type="GO" id="GO:0009252">
    <property type="term" value="P:peptidoglycan biosynthetic process"/>
    <property type="evidence" value="ECO:0007669"/>
    <property type="project" value="UniProtKB-UniRule"/>
</dbReference>
<keyword evidence="13 16" id="KW-0717">Septation</keyword>
<accession>A0A5N0T4D9</accession>
<evidence type="ECO:0000256" key="12">
    <source>
        <dbReference type="ARBA" id="ARBA00023136"/>
    </source>
</evidence>
<sequence>MSRPADKGFAPGRVLALLIIFGCISSALAFRSVNLQVMESDFLQDQGEARYLRDIELPTTRGVISDRNGEPLAVSTPVESVWVNPKELLQAADRLPDLARVLGADADDLERRLGQRATREFVWLRRRLNPEVARQVEELSIPGVGLQREYRRFYPTGEVAAHMIGFTNIDDVGQEGLELAYNDWLSGEPGLKRVIRDRKGRTIEEVELLRESEPGQDLRLTIDRRLQYLAYRELKRSVLEHAARSGSVVVLDVQTGEVLAMVNLPSYNPNQPGSGAEGLRNRAITDVFEPGSVMKPFAIMSMLENGLVRPDTPVDTNPGYVYMSGYTIRDHHNYGVLDVTGLLTKSSNVGVSKLALQLEPERMWDTYTRVGFGEATGTGFPGESAGVLRNHRRWRPVEQATISYGYGVSVTSLQLAQAFAVIADEGRLRQPTLIAGSVNPPMTVTDPEIARQVAAMLETVPGPEGTGKQARVRNYRVAGKTGTSRKASGSGYAARYVASFAGFAPASNPRLVTVAVINDPGGDAYYGGAVAAPLFSNVMGGALRLLNIAPDDYQTTLVSNAAGGAQ</sequence>